<dbReference type="PANTHER" id="PTHR38684:SF1">
    <property type="entry name" value="PROTEIN AMPE"/>
    <property type="match status" value="1"/>
</dbReference>
<dbReference type="EMBL" id="AMRG01000003">
    <property type="protein sequence ID" value="EKE85313.1"/>
    <property type="molecule type" value="Genomic_DNA"/>
</dbReference>
<dbReference type="GO" id="GO:0005886">
    <property type="term" value="C:plasma membrane"/>
    <property type="evidence" value="ECO:0007669"/>
    <property type="project" value="TreeGrafter"/>
</dbReference>
<organism evidence="2 3">
    <name type="scientific">Idiomarina xiamenensis 10-D-4</name>
    <dbReference type="NCBI Taxonomy" id="740709"/>
    <lineage>
        <taxon>Bacteria</taxon>
        <taxon>Pseudomonadati</taxon>
        <taxon>Pseudomonadota</taxon>
        <taxon>Gammaproteobacteria</taxon>
        <taxon>Alteromonadales</taxon>
        <taxon>Idiomarinaceae</taxon>
        <taxon>Idiomarina</taxon>
    </lineage>
</organism>
<feature type="transmembrane region" description="Helical" evidence="1">
    <location>
        <begin position="186"/>
        <end position="208"/>
    </location>
</feature>
<protein>
    <submittedName>
        <fullName evidence="2">Regulatory protein AmpE</fullName>
    </submittedName>
</protein>
<accession>K2KBV7</accession>
<dbReference type="STRING" id="740709.A10D4_03175"/>
<keyword evidence="1" id="KW-0472">Membrane</keyword>
<evidence type="ECO:0000313" key="2">
    <source>
        <dbReference type="EMBL" id="EKE85313.1"/>
    </source>
</evidence>
<comment type="caution">
    <text evidence="2">The sequence shown here is derived from an EMBL/GenBank/DDBJ whole genome shotgun (WGS) entry which is preliminary data.</text>
</comment>
<feature type="transmembrane region" description="Helical" evidence="1">
    <location>
        <begin position="73"/>
        <end position="93"/>
    </location>
</feature>
<feature type="transmembrane region" description="Helical" evidence="1">
    <location>
        <begin position="142"/>
        <end position="166"/>
    </location>
</feature>
<dbReference type="InterPro" id="IPR031347">
    <property type="entry name" value="AmpE"/>
</dbReference>
<evidence type="ECO:0000256" key="1">
    <source>
        <dbReference type="SAM" id="Phobius"/>
    </source>
</evidence>
<feature type="transmembrane region" description="Helical" evidence="1">
    <location>
        <begin position="262"/>
        <end position="278"/>
    </location>
</feature>
<dbReference type="AlphaFoldDB" id="K2KBV7"/>
<keyword evidence="3" id="KW-1185">Reference proteome</keyword>
<dbReference type="RefSeq" id="WP_008487680.1">
    <property type="nucleotide sequence ID" value="NZ_AMRG01000003.1"/>
</dbReference>
<keyword evidence="1" id="KW-0812">Transmembrane</keyword>
<dbReference type="PANTHER" id="PTHR38684">
    <property type="entry name" value="PROTEIN AMPE"/>
    <property type="match status" value="1"/>
</dbReference>
<name>K2KBV7_9GAMM</name>
<reference evidence="2 3" key="1">
    <citation type="journal article" date="2012" name="J. Bacteriol.">
        <title>Genome Sequence of Idiomarina xiamenensis Type Strain 10-D-4.</title>
        <authorList>
            <person name="Lai Q."/>
            <person name="Wang L."/>
            <person name="Wang W."/>
            <person name="Shao Z."/>
        </authorList>
    </citation>
    <scope>NUCLEOTIDE SEQUENCE [LARGE SCALE GENOMIC DNA]</scope>
    <source>
        <strain evidence="2 3">10-D-4</strain>
    </source>
</reference>
<dbReference type="GO" id="GO:0046677">
    <property type="term" value="P:response to antibiotic"/>
    <property type="evidence" value="ECO:0007669"/>
    <property type="project" value="TreeGrafter"/>
</dbReference>
<keyword evidence="1" id="KW-1133">Transmembrane helix</keyword>
<dbReference type="PATRIC" id="fig|740709.3.peg.639"/>
<dbReference type="eggNOG" id="COG3725">
    <property type="taxonomic scope" value="Bacteria"/>
</dbReference>
<dbReference type="InterPro" id="IPR052966">
    <property type="entry name" value="Beta-lactamase_Reg"/>
</dbReference>
<feature type="transmembrane region" description="Helical" evidence="1">
    <location>
        <begin position="44"/>
        <end position="66"/>
    </location>
</feature>
<gene>
    <name evidence="2" type="ORF">A10D4_03175</name>
</gene>
<dbReference type="Proteomes" id="UP000014115">
    <property type="component" value="Unassembled WGS sequence"/>
</dbReference>
<dbReference type="OrthoDB" id="9811967at2"/>
<dbReference type="Pfam" id="PF17113">
    <property type="entry name" value="AmpE"/>
    <property type="match status" value="1"/>
</dbReference>
<evidence type="ECO:0000313" key="3">
    <source>
        <dbReference type="Proteomes" id="UP000014115"/>
    </source>
</evidence>
<sequence>MELLVIVIVLSSERLLRLSAAWHWSTLLQRWLLWSQRQARVSGWLTHTPVALLWGLVPAVLISLLVAWLDIGIITFLAHMMLLLMVIACQPLRRLYREFLRASARGEHDLRQQRQADINERVGLELKQPLAQTSVWINYRYYYAPIVAYLVGGPLLMLIYATGRYFDEQFARSSNQRFLPLSWQRLMHVLDWVPVRLASFGLLLVGHFHRAFPLWLELLGQWQLAANTLLSRVAHAAGEGPVSVDDNSSEAVNLLSLAKRNLLLLVCVVALMTIAGWFF</sequence>
<proteinExistence type="predicted"/>